<dbReference type="Gene3D" id="2.60.40.3440">
    <property type="match status" value="1"/>
</dbReference>
<proteinExistence type="predicted"/>
<reference evidence="2 3" key="1">
    <citation type="submission" date="2019-04" db="EMBL/GenBank/DDBJ databases">
        <authorList>
            <person name="Li M."/>
        </authorList>
    </citation>
    <scope>NUCLEOTIDE SEQUENCE [LARGE SCALE GENOMIC DNA]</scope>
    <source>
        <strain evidence="2 3">LAM1902</strain>
    </source>
</reference>
<dbReference type="Proteomes" id="UP000306635">
    <property type="component" value="Unassembled WGS sequence"/>
</dbReference>
<dbReference type="PROSITE" id="PS50268">
    <property type="entry name" value="CADHERIN_2"/>
    <property type="match status" value="1"/>
</dbReference>
<dbReference type="InterPro" id="IPR002126">
    <property type="entry name" value="Cadherin-like_dom"/>
</dbReference>
<evidence type="ECO:0000313" key="2">
    <source>
        <dbReference type="EMBL" id="TLX69905.1"/>
    </source>
</evidence>
<comment type="caution">
    <text evidence="2">The sequence shown here is derived from an EMBL/GenBank/DDBJ whole genome shotgun (WGS) entry which is preliminary data.</text>
</comment>
<dbReference type="Pfam" id="PF17963">
    <property type="entry name" value="Big_9"/>
    <property type="match status" value="7"/>
</dbReference>
<feature type="non-terminal residue" evidence="2">
    <location>
        <position position="1"/>
    </location>
</feature>
<dbReference type="GO" id="GO:0007156">
    <property type="term" value="P:homophilic cell adhesion via plasma membrane adhesion molecules"/>
    <property type="evidence" value="ECO:0007669"/>
    <property type="project" value="InterPro"/>
</dbReference>
<feature type="domain" description="Cadherin" evidence="1">
    <location>
        <begin position="489"/>
        <end position="575"/>
    </location>
</feature>
<accession>A0A5R9QKN2</accession>
<dbReference type="NCBIfam" id="NF012211">
    <property type="entry name" value="tand_rpt_95"/>
    <property type="match status" value="6"/>
</dbReference>
<protein>
    <submittedName>
        <fullName evidence="2">Tandem-95 repeat protein</fullName>
    </submittedName>
</protein>
<dbReference type="GO" id="GO:0016020">
    <property type="term" value="C:membrane"/>
    <property type="evidence" value="ECO:0007669"/>
    <property type="project" value="InterPro"/>
</dbReference>
<gene>
    <name evidence="2" type="ORF">FAS41_29605</name>
</gene>
<sequence length="1887" mass="201292">VPTVQNVSLSTPEDTPLSAALSVSDDGPFPYTFQILGGPANGSASISGNTLSFTPNQDWNGVTTITYRVQDGAGAWSAAATITITVTPVNDPPVAQAKTLTMAEDTTGSVTLSATDIDSPAPTVFQIVASSPYGTATISGSTMTFTPVANWNGTTLVTYRVQDSAGAWSSPATVTITVTAVNDPPSVDDLQATTAEDTTLTVTLPVHDVDLSFEGDSHTFAITALPPAAAGTASISGNKLTFVPAANWNGTTTLKYQATDSRGAKSNIATLTITVTPVNDTPSVDDLQLTTAEDTAGAVTLPVHDVDLAFEGDSHTFAITAAPPAAAGTATISGNRLTFVPAPNWNGTTTLKYQATDSHGAKSNIATLTITVTPVNDTPSVDDLQLTTAEDTTGAVTLPVHDVDLAFEGDSHTFIVTAAPPASAGKATISGNQLTFVPTANWNGTTTLKYQATDSHGAKSNIATVTITVTPVNDTPSVDDLQFTTNEDTAVEATLPVHDVDLDFEGDSHTFSIVTAPEIEHGAASISGNKLTFTPSLDWNGKTTLQYQATDSHGAKSNVGTVTITVVPVNDAPQATGATIVTDEGKTSSSVIPWVVDPDLGNGDTFTFQIIGQPVHGSIKLVAGALVYTPSSRYFGDDALTIRATDSGGLWVDGQVRVVVNKFNYAPTDILPHTLEMYAGIGGSAELSVVDPNLWGSTSLQVVQQPSNGEVSISGNTLTYRTDDDQPATVRLRATDQDGLFVEKDIKLTFKPAWEFFDGREVVTTKSVPRIPAVAAQLVHTNGQQAFQVSQPEVLESLGNDLVAIVTPSSSVGVTLQHRQLAPGIGMRLVPKVLTATDLQSPMGALNIGVAGTSNVYLSRADRTGPVYSVPVSIWAFEGALAADNWSIYQGTGRTAIRVEQSNGACALLTNAQMAKSRNALDTPTCFLSWTGTPDEWKDTSSSTNLAMVAAGMAAGKQLVQATAFVFDQSGQPQKMVDIKHDLIVKPLAGQLGFALSPQVSDVYQKVQSLSLSLKSTASQATCTPTVSADMAKKSAQQWQTNVSCLIQWIQLPEGIVQPSSTTDAKLNGSMNVPGLQSIGWNVTLFTPSGAQIDGGNGGQDFNVVPPPAIEVSLPTTNFVKEGMYWVSQAGGSVGAMSISAIAADLTYQATLDGAQLENSVSLSYGQAQRFTRYISGQTAPLWSQMPFVVDVAYRALPEAHTKKTVQLLAVPKDSIKPVILNDERQVLDTDGLAITAGIRDTVAMSDPYSLSTMGDWDIRLLSTTSGVNYQQLADWQPIDAEGNSTFKVDLTGLTNKAVRIIAEARVHSPVPEYSLTRQGSAPLMLTVLNGEALDGKIQALRILGPAPLKNSFYAVTTDRTQSRDLGEVVWELSKDEGVTWDVVSSDPKLPQHLSYTFPRGHYLLRAQLTNRNSGAKSTTPVIDITAFVVPQARLKGPQNVFIGDTAIFKLVDLQGQPLDTSDMTVDWSLDRGKTWVPSSTGDGVYRLTRDEAVRVTLYGRLKYNDSPDHPSVYKKVTVGVAFRQIRPPRVQLIGPGHPEVDTKGTWKANMMLPYPNMDVTMDGYFIMPNGEQVHSMQAEYTPTSADMSDEKTYIGFQGWINGYEDRGGSGLTQKLLQFWKYVWPDWYIQSKTSAIYAPADLTMTARNRGTFQQFEGLKIDWDVPPYEGMSVVKDSDQKSRIVRVTEPGTYQFGYTVTDARGNLSTVSTEMEFLPPPDWNVLLSWSGDNKFGRAPLGVLVRPSISGGHPKDRILTKAYTLDGKELDSTGDYGRATLATPGPHTVTMNITTEMGHEASGEVQIPVVANQAPSCSLEVTNGRTSWLAKATCTDPDGRVSKNNWYINGDKQALNSNNISIPMWRYPDGEPVITLIGIDDSGAESPPVANK</sequence>
<dbReference type="RefSeq" id="WP_138526833.1">
    <property type="nucleotide sequence ID" value="NZ_SWDV01000069.1"/>
</dbReference>
<evidence type="ECO:0000313" key="3">
    <source>
        <dbReference type="Proteomes" id="UP000306635"/>
    </source>
</evidence>
<dbReference type="CDD" id="cd11304">
    <property type="entry name" value="Cadherin_repeat"/>
    <property type="match status" value="1"/>
</dbReference>
<dbReference type="Gene3D" id="2.60.40.2810">
    <property type="match status" value="6"/>
</dbReference>
<evidence type="ECO:0000259" key="1">
    <source>
        <dbReference type="PROSITE" id="PS50268"/>
    </source>
</evidence>
<dbReference type="EMBL" id="SWDV01000069">
    <property type="protein sequence ID" value="TLX69905.1"/>
    <property type="molecule type" value="Genomic_DNA"/>
</dbReference>
<dbReference type="GO" id="GO:0005509">
    <property type="term" value="F:calcium ion binding"/>
    <property type="evidence" value="ECO:0007669"/>
    <property type="project" value="InterPro"/>
</dbReference>
<name>A0A5R9QKN2_9PSED</name>
<organism evidence="2 3">
    <name type="scientific">Pseudomonas nicosulfuronedens</name>
    <dbReference type="NCBI Taxonomy" id="2571105"/>
    <lineage>
        <taxon>Bacteria</taxon>
        <taxon>Pseudomonadati</taxon>
        <taxon>Pseudomonadota</taxon>
        <taxon>Gammaproteobacteria</taxon>
        <taxon>Pseudomonadales</taxon>
        <taxon>Pseudomonadaceae</taxon>
        <taxon>Pseudomonas</taxon>
    </lineage>
</organism>
<keyword evidence="3" id="KW-1185">Reference proteome</keyword>
<dbReference type="OrthoDB" id="5830493at2"/>